<reference evidence="2 3" key="1">
    <citation type="submission" date="2017-09" db="EMBL/GenBank/DDBJ databases">
        <title>WGS assembly of Aquilegia coerulea Goldsmith.</title>
        <authorList>
            <person name="Hodges S."/>
            <person name="Kramer E."/>
            <person name="Nordborg M."/>
            <person name="Tomkins J."/>
            <person name="Borevitz J."/>
            <person name="Derieg N."/>
            <person name="Yan J."/>
            <person name="Mihaltcheva S."/>
            <person name="Hayes R.D."/>
            <person name="Rokhsar D."/>
        </authorList>
    </citation>
    <scope>NUCLEOTIDE SEQUENCE [LARGE SCALE GENOMIC DNA]</scope>
    <source>
        <strain evidence="3">cv. Goldsmith</strain>
    </source>
</reference>
<dbReference type="InParanoid" id="A0A2G5F321"/>
<accession>A0A2G5F321</accession>
<dbReference type="PANTHER" id="PTHR31672:SF13">
    <property type="entry name" value="F-BOX PROTEIN CPR30-LIKE"/>
    <property type="match status" value="1"/>
</dbReference>
<gene>
    <name evidence="2" type="ORF">AQUCO_00200425v1</name>
</gene>
<dbReference type="NCBIfam" id="TIGR01640">
    <property type="entry name" value="F_box_assoc_1"/>
    <property type="match status" value="1"/>
</dbReference>
<dbReference type="InterPro" id="IPR001810">
    <property type="entry name" value="F-box_dom"/>
</dbReference>
<dbReference type="InterPro" id="IPR036047">
    <property type="entry name" value="F-box-like_dom_sf"/>
</dbReference>
<dbReference type="SMART" id="SM00256">
    <property type="entry name" value="FBOX"/>
    <property type="match status" value="1"/>
</dbReference>
<evidence type="ECO:0000313" key="3">
    <source>
        <dbReference type="Proteomes" id="UP000230069"/>
    </source>
</evidence>
<dbReference type="Pfam" id="PF00646">
    <property type="entry name" value="F-box"/>
    <property type="match status" value="1"/>
</dbReference>
<dbReference type="Gene3D" id="1.20.1280.50">
    <property type="match status" value="1"/>
</dbReference>
<feature type="domain" description="F-box" evidence="1">
    <location>
        <begin position="24"/>
        <end position="71"/>
    </location>
</feature>
<evidence type="ECO:0000259" key="1">
    <source>
        <dbReference type="PROSITE" id="PS50181"/>
    </source>
</evidence>
<dbReference type="AlphaFoldDB" id="A0A2G5F321"/>
<dbReference type="Proteomes" id="UP000230069">
    <property type="component" value="Unassembled WGS sequence"/>
</dbReference>
<dbReference type="PROSITE" id="PS50181">
    <property type="entry name" value="FBOX"/>
    <property type="match status" value="1"/>
</dbReference>
<dbReference type="InterPro" id="IPR056592">
    <property type="entry name" value="Beta-prop_At3g26010-like"/>
</dbReference>
<name>A0A2G5F321_AQUCA</name>
<dbReference type="EMBL" id="KZ305019">
    <property type="protein sequence ID" value="PIA62408.1"/>
    <property type="molecule type" value="Genomic_DNA"/>
</dbReference>
<proteinExistence type="predicted"/>
<dbReference type="OrthoDB" id="1938527at2759"/>
<evidence type="ECO:0000313" key="2">
    <source>
        <dbReference type="EMBL" id="PIA62408.1"/>
    </source>
</evidence>
<dbReference type="Pfam" id="PF24750">
    <property type="entry name" value="b-prop_At3g26010-like"/>
    <property type="match status" value="1"/>
</dbReference>
<organism evidence="2 3">
    <name type="scientific">Aquilegia coerulea</name>
    <name type="common">Rocky mountain columbine</name>
    <dbReference type="NCBI Taxonomy" id="218851"/>
    <lineage>
        <taxon>Eukaryota</taxon>
        <taxon>Viridiplantae</taxon>
        <taxon>Streptophyta</taxon>
        <taxon>Embryophyta</taxon>
        <taxon>Tracheophyta</taxon>
        <taxon>Spermatophyta</taxon>
        <taxon>Magnoliopsida</taxon>
        <taxon>Ranunculales</taxon>
        <taxon>Ranunculaceae</taxon>
        <taxon>Thalictroideae</taxon>
        <taxon>Aquilegia</taxon>
    </lineage>
</organism>
<dbReference type="PANTHER" id="PTHR31672">
    <property type="entry name" value="BNACNNG10540D PROTEIN"/>
    <property type="match status" value="1"/>
</dbReference>
<dbReference type="InterPro" id="IPR017451">
    <property type="entry name" value="F-box-assoc_interact_dom"/>
</dbReference>
<dbReference type="InterPro" id="IPR050796">
    <property type="entry name" value="SCF_F-box_component"/>
</dbReference>
<dbReference type="SUPFAM" id="SSF81383">
    <property type="entry name" value="F-box domain"/>
    <property type="match status" value="1"/>
</dbReference>
<protein>
    <recommendedName>
        <fullName evidence="1">F-box domain-containing protein</fullName>
    </recommendedName>
</protein>
<keyword evidence="3" id="KW-1185">Reference proteome</keyword>
<sequence>MCEGIRKKPCLRYITTNDKEDIMTTSVDHLPEELIPEILQKLPAKFLIQLKSVCKLWFHQVTNHDFVRAQLQQNSDDQVIIIERICVNPHKHDYYCIQLVQEVKDMQEEKQFKIYCKIKEFFKEQGGDDILLRDSCDGLILLQSKRDGNQFYVCNPLTRHCTKLPLLETSCCIFYLTLVLDESFDQTTTYKVVAICQDSLKCFVLKAGKPSEWKEFNTGYKNSVILSSHSLTLVNKEYHWLRLQDNGKTCCEPYLYSMNAGTEEIRFRETKISSEITCKHDHNSILEIKGSLCLTDSISNFNQIDIWTLHDKDKYNCTWTKNYTIVLDSLFKNPTHVYSFPQSYQQRTVILIQYKNRLLFYDLEKKDSRNFDFPSKDFGEVDIPSNNKKFFTNCQFVHLDSLANWE</sequence>